<evidence type="ECO:0000313" key="2">
    <source>
        <dbReference type="EMBL" id="KAG0512996.1"/>
    </source>
</evidence>
<accession>A0A921U040</accession>
<dbReference type="EMBL" id="CM027689">
    <property type="protein sequence ID" value="KAG0512996.1"/>
    <property type="molecule type" value="Genomic_DNA"/>
</dbReference>
<gene>
    <name evidence="2" type="ORF">BDA96_10G063000</name>
</gene>
<dbReference type="Proteomes" id="UP000807115">
    <property type="component" value="Chromosome 10"/>
</dbReference>
<feature type="domain" description="DUF569" evidence="1">
    <location>
        <begin position="174"/>
        <end position="253"/>
    </location>
</feature>
<dbReference type="PROSITE" id="PS51257">
    <property type="entry name" value="PROKAR_LIPOPROTEIN"/>
    <property type="match status" value="1"/>
</dbReference>
<dbReference type="InterPro" id="IPR054726">
    <property type="entry name" value="Ubiq_DUF569-assoc"/>
</dbReference>
<evidence type="ECO:0000259" key="1">
    <source>
        <dbReference type="Pfam" id="PF22932"/>
    </source>
</evidence>
<protein>
    <recommendedName>
        <fullName evidence="1">DUF569 domain-containing protein</fullName>
    </recommendedName>
</protein>
<dbReference type="Pfam" id="PF22932">
    <property type="entry name" value="Ubiq_DUF_assoc"/>
    <property type="match status" value="1"/>
</dbReference>
<name>A0A921U040_SORBI</name>
<dbReference type="PANTHER" id="PTHR31205:SF29">
    <property type="entry name" value="DUF569 DOMAIN-CONTAINING PROTEIN"/>
    <property type="match status" value="1"/>
</dbReference>
<reference evidence="2" key="1">
    <citation type="journal article" date="2019" name="BMC Genomics">
        <title>A new reference genome for Sorghum bicolor reveals high levels of sequence similarity between sweet and grain genotypes: implications for the genetics of sugar metabolism.</title>
        <authorList>
            <person name="Cooper E.A."/>
            <person name="Brenton Z.W."/>
            <person name="Flinn B.S."/>
            <person name="Jenkins J."/>
            <person name="Shu S."/>
            <person name="Flowers D."/>
            <person name="Luo F."/>
            <person name="Wang Y."/>
            <person name="Xia P."/>
            <person name="Barry K."/>
            <person name="Daum C."/>
            <person name="Lipzen A."/>
            <person name="Yoshinaga Y."/>
            <person name="Schmutz J."/>
            <person name="Saski C."/>
            <person name="Vermerris W."/>
            <person name="Kresovich S."/>
        </authorList>
    </citation>
    <scope>NUCLEOTIDE SEQUENCE</scope>
</reference>
<organism evidence="2 3">
    <name type="scientific">Sorghum bicolor</name>
    <name type="common">Sorghum</name>
    <name type="synonym">Sorghum vulgare</name>
    <dbReference type="NCBI Taxonomy" id="4558"/>
    <lineage>
        <taxon>Eukaryota</taxon>
        <taxon>Viridiplantae</taxon>
        <taxon>Streptophyta</taxon>
        <taxon>Embryophyta</taxon>
        <taxon>Tracheophyta</taxon>
        <taxon>Spermatophyta</taxon>
        <taxon>Magnoliopsida</taxon>
        <taxon>Liliopsida</taxon>
        <taxon>Poales</taxon>
        <taxon>Poaceae</taxon>
        <taxon>PACMAD clade</taxon>
        <taxon>Panicoideae</taxon>
        <taxon>Andropogonodae</taxon>
        <taxon>Andropogoneae</taxon>
        <taxon>Sorghinae</taxon>
        <taxon>Sorghum</taxon>
    </lineage>
</organism>
<proteinExistence type="predicted"/>
<reference evidence="2" key="2">
    <citation type="submission" date="2020-10" db="EMBL/GenBank/DDBJ databases">
        <authorList>
            <person name="Cooper E.A."/>
            <person name="Brenton Z.W."/>
            <person name="Flinn B.S."/>
            <person name="Jenkins J."/>
            <person name="Shu S."/>
            <person name="Flowers D."/>
            <person name="Luo F."/>
            <person name="Wang Y."/>
            <person name="Xia P."/>
            <person name="Barry K."/>
            <person name="Daum C."/>
            <person name="Lipzen A."/>
            <person name="Yoshinaga Y."/>
            <person name="Schmutz J."/>
            <person name="Saski C."/>
            <person name="Vermerris W."/>
            <person name="Kresovich S."/>
        </authorList>
    </citation>
    <scope>NUCLEOTIDE SEQUENCE</scope>
</reference>
<dbReference type="PANTHER" id="PTHR31205">
    <property type="entry name" value="ACTIN CROSS-LINKING PROTEIN (DUF569)"/>
    <property type="match status" value="1"/>
</dbReference>
<dbReference type="AlphaFoldDB" id="A0A921U040"/>
<sequence length="270" mass="29231">MEKFPDGAHLRLRLRSRVHGGGGGGGGCLYHHADEDGVGVSLREHRASLSVAWRVHRVQHGGATRVLLHGAAYGRYLAVRPANAPPPGLRARRACRAVQCVYDAPEQDDVLWEAVDAGDDDCGSGDVLLRHHRYGLWYDNGEPSTAMRWVIEPIPPRPEPPALPAPSPSVGGLRRIRYVRADDDGNFAQIGWGTFDFCGQSVYRLRGEVSIKLAEPFASIGMTLCVRAGLCGRLTLLVTDLPRSQEPMDVVVLTTGSPAAEALVYPDADA</sequence>
<comment type="caution">
    <text evidence="2">The sequence shown here is derived from an EMBL/GenBank/DDBJ whole genome shotgun (WGS) entry which is preliminary data.</text>
</comment>
<evidence type="ECO:0000313" key="3">
    <source>
        <dbReference type="Proteomes" id="UP000807115"/>
    </source>
</evidence>